<evidence type="ECO:0000256" key="4">
    <source>
        <dbReference type="ARBA" id="ARBA00022755"/>
    </source>
</evidence>
<dbReference type="GO" id="GO:0006164">
    <property type="term" value="P:purine nucleotide biosynthetic process"/>
    <property type="evidence" value="ECO:0007669"/>
    <property type="project" value="UniProtKB-KW"/>
</dbReference>
<dbReference type="Gene3D" id="3.40.50.880">
    <property type="match status" value="1"/>
</dbReference>
<reference evidence="10" key="2">
    <citation type="journal article" date="2021" name="PeerJ">
        <title>Extensive microbial diversity within the chicken gut microbiome revealed by metagenomics and culture.</title>
        <authorList>
            <person name="Gilroy R."/>
            <person name="Ravi A."/>
            <person name="Getino M."/>
            <person name="Pursley I."/>
            <person name="Horton D.L."/>
            <person name="Alikhan N.F."/>
            <person name="Baker D."/>
            <person name="Gharbi K."/>
            <person name="Hall N."/>
            <person name="Watson M."/>
            <person name="Adriaenssens E.M."/>
            <person name="Foster-Nyarko E."/>
            <person name="Jarju S."/>
            <person name="Secka A."/>
            <person name="Antonio M."/>
            <person name="Oren A."/>
            <person name="Chaudhuri R.R."/>
            <person name="La Ragione R."/>
            <person name="Hildebrand F."/>
            <person name="Pallen M.J."/>
        </authorList>
    </citation>
    <scope>NUCLEOTIDE SEQUENCE</scope>
    <source>
        <strain evidence="10">11167</strain>
    </source>
</reference>
<evidence type="ECO:0000256" key="3">
    <source>
        <dbReference type="ARBA" id="ARBA00022741"/>
    </source>
</evidence>
<dbReference type="SUPFAM" id="SSF52317">
    <property type="entry name" value="Class I glutamine amidotransferase-like"/>
    <property type="match status" value="1"/>
</dbReference>
<dbReference type="Gene3D" id="3.30.1330.10">
    <property type="entry name" value="PurM-like, N-terminal domain"/>
    <property type="match status" value="2"/>
</dbReference>
<dbReference type="Pfam" id="PF13507">
    <property type="entry name" value="GATase_5"/>
    <property type="match status" value="1"/>
</dbReference>
<protein>
    <submittedName>
        <fullName evidence="10">Phosphoribosylformylglycinamidine synthase</fullName>
        <ecNumber evidence="10">6.3.5.3</ecNumber>
    </submittedName>
</protein>
<evidence type="ECO:0000256" key="5">
    <source>
        <dbReference type="ARBA" id="ARBA00022840"/>
    </source>
</evidence>
<dbReference type="Pfam" id="PF02769">
    <property type="entry name" value="AIRS_C"/>
    <property type="match status" value="1"/>
</dbReference>
<dbReference type="Proteomes" id="UP000823633">
    <property type="component" value="Unassembled WGS sequence"/>
</dbReference>
<comment type="caution">
    <text evidence="10">The sequence shown here is derived from an EMBL/GenBank/DDBJ whole genome shotgun (WGS) entry which is preliminary data.</text>
</comment>
<reference evidence="10" key="1">
    <citation type="submission" date="2020-10" db="EMBL/GenBank/DDBJ databases">
        <authorList>
            <person name="Gilroy R."/>
        </authorList>
    </citation>
    <scope>NUCLEOTIDE SEQUENCE</scope>
    <source>
        <strain evidence="10">11167</strain>
    </source>
</reference>
<feature type="region of interest" description="Disordered" evidence="7">
    <location>
        <begin position="445"/>
        <end position="466"/>
    </location>
</feature>
<evidence type="ECO:0000256" key="2">
    <source>
        <dbReference type="ARBA" id="ARBA00022723"/>
    </source>
</evidence>
<dbReference type="GO" id="GO:0005524">
    <property type="term" value="F:ATP binding"/>
    <property type="evidence" value="ECO:0007669"/>
    <property type="project" value="UniProtKB-KW"/>
</dbReference>
<dbReference type="PANTHER" id="PTHR10099">
    <property type="entry name" value="PHOSPHORIBOSYLFORMYLGLYCINAMIDINE SYNTHASE"/>
    <property type="match status" value="1"/>
</dbReference>
<dbReference type="InterPro" id="IPR036921">
    <property type="entry name" value="PurM-like_N_sf"/>
</dbReference>
<dbReference type="GO" id="GO:0004642">
    <property type="term" value="F:phosphoribosylformylglycinamidine synthase activity"/>
    <property type="evidence" value="ECO:0007669"/>
    <property type="project" value="UniProtKB-EC"/>
</dbReference>
<dbReference type="Pfam" id="PF18072">
    <property type="entry name" value="FGAR-AT_linker"/>
    <property type="match status" value="1"/>
</dbReference>
<name>A0A9D9E8I3_9SPIR</name>
<dbReference type="InterPro" id="IPR036676">
    <property type="entry name" value="PurM-like_C_sf"/>
</dbReference>
<dbReference type="EMBL" id="JADIMU010000038">
    <property type="protein sequence ID" value="MBO8443271.1"/>
    <property type="molecule type" value="Genomic_DNA"/>
</dbReference>
<feature type="domain" description="PurM-like C-terminal" evidence="8">
    <location>
        <begin position="429"/>
        <end position="577"/>
    </location>
</feature>
<keyword evidence="5" id="KW-0067">ATP-binding</keyword>
<feature type="domain" description="Phosphoribosylformylglycinamidine synthase linker" evidence="9">
    <location>
        <begin position="177"/>
        <end position="221"/>
    </location>
</feature>
<keyword evidence="2" id="KW-0479">Metal-binding</keyword>
<accession>A0A9D9E8I3</accession>
<keyword evidence="3" id="KW-0547">Nucleotide-binding</keyword>
<dbReference type="InterPro" id="IPR029062">
    <property type="entry name" value="Class_I_gatase-like"/>
</dbReference>
<dbReference type="NCBIfam" id="TIGR01857">
    <property type="entry name" value="FGAM-synthase"/>
    <property type="match status" value="1"/>
</dbReference>
<keyword evidence="6" id="KW-0460">Magnesium</keyword>
<dbReference type="GO" id="GO:0046872">
    <property type="term" value="F:metal ion binding"/>
    <property type="evidence" value="ECO:0007669"/>
    <property type="project" value="UniProtKB-KW"/>
</dbReference>
<proteinExistence type="predicted"/>
<dbReference type="SMART" id="SM01211">
    <property type="entry name" value="GATase_5"/>
    <property type="match status" value="1"/>
</dbReference>
<evidence type="ECO:0000259" key="8">
    <source>
        <dbReference type="Pfam" id="PF02769"/>
    </source>
</evidence>
<dbReference type="InterPro" id="IPR010141">
    <property type="entry name" value="FGAM_synthase"/>
</dbReference>
<sequence length="1207" mass="131812">MIHRIYVEKREGFRNEAEALMKDLASSLGIRPASLRILRRYDVEGIGEELFRRAVDDVFSEKAVDLTYDSLPEASKAFAICPLPGQFDLCSHSAEECIAFLDPSSQVRVKAAKVYLVEGLDDEQISRVEHYLVNPVESMLDSLDEVETLARRQDIPTTVETLEGFTQLDDSQLADLLPQLSLAMDVEDLKCFRDYFRSVGRDPTVTELRVCDTYWSDHCRHTTFLTQLDEVDFLDSEAKAMFQRYLEIRKELGRDDRPVTLMDIATIGARHLASRGLLGELDESEEINACSIRVKAQSEDGRTEDHLLMFKNETHNHPTEIEPFGGAATCIGGAIRDPLSGRAYVYQAMRITGSGDVHTPYDRTLPGKLPQKKIAVTSAQGYSSYGNQIGLATGLVDEVYHPGYVAKHLELGAVVAAVKADNVVRKRPEPGDLVILVGGRTGRDGIGGATGSSKSHKTTSVDTASAEVQKGNAPEERKLQRLFRNSEASKLIKRCNDFGAGGVSVAIGELAPGLVINLDKVTKKYQGLDGTELAISESQERMAVVCSKEDAGRFIALAEGENLEATVVAEVSSEGRLCMDWAGRRIVDIERSFLDTNGAPKHAKATVVAPDIPQVDRMGLKEALRDLHFCSRQGLAERFDSTIGAGTVLMPFGGRCQKTPSQVMCATLPSTGGRMRTASLFSYGFNADECDKDPFRGAYDSVLTSVAKIVAAGGSRKGCYLSLQEYFGRTCDDRYKWGRPLSALLGALKAQLDLSVAAIGGKDSMSGSFEDMDVPNTLVAFAINTIDRDDVVSNDIKKAGSLIHLMSKAEDEDPAGFLDRVQKLMKEHKVLSAALVERGRADVTLAKMCFGSMIGFTGHIPASVPTLSFLFESDGPIEGAKNLGRTTGEGYFNNYSLEELLEAYEGRLEDIYPQKFDTDGLETHSITSDAACKHRHCSTSIARPRVLIPVFPGTNCEVDSALAFDEAGAESRVFVINNLSGERLRGSIEDFAKALSQSQILFIPGGFSGGDEPDGSGKFITAFLRSPAIRQEVERLVGQRDGLIGGICNGFQALVKLGLLPFGEYRTMDEDSPTLTHNLIGRHQSRLVHTRVSSLLSPWLSGYALGEVQCVPVSHGEGRFIIKDGLLEELVARGQIATQYVDDRGLATMDCRCNPNGSTLSIEGICSPDGRIFGRMGHIERCRIGLYRNVETSTGLPFFKGAVDYFS</sequence>
<dbReference type="InterPro" id="IPR041609">
    <property type="entry name" value="PurL_linker"/>
</dbReference>
<dbReference type="InterPro" id="IPR010918">
    <property type="entry name" value="PurM-like_C_dom"/>
</dbReference>
<keyword evidence="1 10" id="KW-0436">Ligase</keyword>
<organism evidence="10 11">
    <name type="scientific">Candidatus Aphodenecus pullistercoris</name>
    <dbReference type="NCBI Taxonomy" id="2840669"/>
    <lineage>
        <taxon>Bacteria</taxon>
        <taxon>Pseudomonadati</taxon>
        <taxon>Spirochaetota</taxon>
        <taxon>Spirochaetia</taxon>
        <taxon>Spirochaetales</taxon>
        <taxon>Candidatus Aphodenecus</taxon>
    </lineage>
</organism>
<dbReference type="CDD" id="cd02203">
    <property type="entry name" value="PurL_repeat1"/>
    <property type="match status" value="1"/>
</dbReference>
<keyword evidence="4" id="KW-0658">Purine biosynthesis</keyword>
<dbReference type="GO" id="GO:0005737">
    <property type="term" value="C:cytoplasm"/>
    <property type="evidence" value="ECO:0007669"/>
    <property type="project" value="TreeGrafter"/>
</dbReference>
<dbReference type="AlphaFoldDB" id="A0A9D9E8I3"/>
<evidence type="ECO:0000313" key="10">
    <source>
        <dbReference type="EMBL" id="MBO8443271.1"/>
    </source>
</evidence>
<evidence type="ECO:0000313" key="11">
    <source>
        <dbReference type="Proteomes" id="UP000823633"/>
    </source>
</evidence>
<evidence type="ECO:0000256" key="1">
    <source>
        <dbReference type="ARBA" id="ARBA00022598"/>
    </source>
</evidence>
<dbReference type="Gene3D" id="3.90.650.10">
    <property type="entry name" value="PurM-like C-terminal domain"/>
    <property type="match status" value="1"/>
</dbReference>
<evidence type="ECO:0000256" key="6">
    <source>
        <dbReference type="ARBA" id="ARBA00022842"/>
    </source>
</evidence>
<gene>
    <name evidence="10" type="ORF">IAC42_05875</name>
</gene>
<dbReference type="SUPFAM" id="SSF55326">
    <property type="entry name" value="PurM N-terminal domain-like"/>
    <property type="match status" value="2"/>
</dbReference>
<dbReference type="FunFam" id="3.30.1330.10:FF:000013">
    <property type="entry name" value="Phosphoribosylformylglycinamidine synthase"/>
    <property type="match status" value="1"/>
</dbReference>
<evidence type="ECO:0000259" key="9">
    <source>
        <dbReference type="Pfam" id="PF18072"/>
    </source>
</evidence>
<dbReference type="EC" id="6.3.5.3" evidence="10"/>
<dbReference type="PANTHER" id="PTHR10099:SF1">
    <property type="entry name" value="PHOSPHORIBOSYLFORMYLGLYCINAMIDINE SYNTHASE"/>
    <property type="match status" value="1"/>
</dbReference>
<evidence type="ECO:0000256" key="7">
    <source>
        <dbReference type="SAM" id="MobiDB-lite"/>
    </source>
</evidence>
<dbReference type="SUPFAM" id="SSF56042">
    <property type="entry name" value="PurM C-terminal domain-like"/>
    <property type="match status" value="1"/>
</dbReference>